<comment type="caution">
    <text evidence="1">The sequence shown here is derived from an EMBL/GenBank/DDBJ whole genome shotgun (WGS) entry which is preliminary data.</text>
</comment>
<proteinExistence type="predicted"/>
<protein>
    <submittedName>
        <fullName evidence="1">Uncharacterized protein</fullName>
    </submittedName>
</protein>
<keyword evidence="2" id="KW-1185">Reference proteome</keyword>
<dbReference type="EMBL" id="BPLR01001625">
    <property type="protein sequence ID" value="GIZ03584.1"/>
    <property type="molecule type" value="Genomic_DNA"/>
</dbReference>
<dbReference type="AlphaFoldDB" id="A0AAV4YAW3"/>
<organism evidence="1 2">
    <name type="scientific">Caerostris extrusa</name>
    <name type="common">Bark spider</name>
    <name type="synonym">Caerostris bankana</name>
    <dbReference type="NCBI Taxonomy" id="172846"/>
    <lineage>
        <taxon>Eukaryota</taxon>
        <taxon>Metazoa</taxon>
        <taxon>Ecdysozoa</taxon>
        <taxon>Arthropoda</taxon>
        <taxon>Chelicerata</taxon>
        <taxon>Arachnida</taxon>
        <taxon>Araneae</taxon>
        <taxon>Araneomorphae</taxon>
        <taxon>Entelegynae</taxon>
        <taxon>Araneoidea</taxon>
        <taxon>Araneidae</taxon>
        <taxon>Caerostris</taxon>
    </lineage>
</organism>
<sequence length="118" mass="13466">MPPPGFEPEKTMVSKVKELTNWPSGGDDGMSNDIVTNNYDDIMTNHDIVINNHDNITTNHGIVTNTYDDIKTNHEMAANNYDDIMTNYDIATNTYGFLNSIIKFFKDFLPNKLFEKIN</sequence>
<gene>
    <name evidence="1" type="ORF">CEXT_22231</name>
</gene>
<evidence type="ECO:0000313" key="2">
    <source>
        <dbReference type="Proteomes" id="UP001054945"/>
    </source>
</evidence>
<evidence type="ECO:0000313" key="1">
    <source>
        <dbReference type="EMBL" id="GIZ03584.1"/>
    </source>
</evidence>
<accession>A0AAV4YAW3</accession>
<name>A0AAV4YAW3_CAEEX</name>
<dbReference type="Proteomes" id="UP001054945">
    <property type="component" value="Unassembled WGS sequence"/>
</dbReference>
<reference evidence="1 2" key="1">
    <citation type="submission" date="2021-06" db="EMBL/GenBank/DDBJ databases">
        <title>Caerostris extrusa draft genome.</title>
        <authorList>
            <person name="Kono N."/>
            <person name="Arakawa K."/>
        </authorList>
    </citation>
    <scope>NUCLEOTIDE SEQUENCE [LARGE SCALE GENOMIC DNA]</scope>
</reference>